<dbReference type="PROSITE" id="PS51257">
    <property type="entry name" value="PROKAR_LIPOPROTEIN"/>
    <property type="match status" value="1"/>
</dbReference>
<comment type="similarity">
    <text evidence="1">Belongs to the membrane fusion protein (MFP) (TC 8.A.1) family.</text>
</comment>
<dbReference type="InterPro" id="IPR058792">
    <property type="entry name" value="Beta-barrel_RND_2"/>
</dbReference>
<evidence type="ECO:0000259" key="5">
    <source>
        <dbReference type="Pfam" id="PF25973"/>
    </source>
</evidence>
<accession>A0A1U7CXM1</accession>
<feature type="domain" description="CusB-like beta-barrel" evidence="4">
    <location>
        <begin position="313"/>
        <end position="382"/>
    </location>
</feature>
<dbReference type="FunFam" id="2.40.30.170:FF:000010">
    <property type="entry name" value="Efflux RND transporter periplasmic adaptor subunit"/>
    <property type="match status" value="1"/>
</dbReference>
<name>A0A1U7CXM1_9BACT</name>
<keyword evidence="2" id="KW-0175">Coiled coil</keyword>
<dbReference type="Pfam" id="PF25973">
    <property type="entry name" value="BSH_CzcB"/>
    <property type="match status" value="1"/>
</dbReference>
<dbReference type="Gene3D" id="2.40.420.20">
    <property type="match status" value="1"/>
</dbReference>
<dbReference type="Gene3D" id="1.10.287.470">
    <property type="entry name" value="Helix hairpin bin"/>
    <property type="match status" value="2"/>
</dbReference>
<gene>
    <name evidence="6" type="primary">czcB_5</name>
    <name evidence="6" type="ORF">BSF38_05268</name>
</gene>
<dbReference type="KEGG" id="pbor:BSF38_05268"/>
<evidence type="ECO:0000313" key="7">
    <source>
        <dbReference type="Proteomes" id="UP000186309"/>
    </source>
</evidence>
<evidence type="ECO:0000256" key="3">
    <source>
        <dbReference type="SAM" id="MobiDB-lite"/>
    </source>
</evidence>
<keyword evidence="7" id="KW-1185">Reference proteome</keyword>
<dbReference type="Proteomes" id="UP000186309">
    <property type="component" value="Chromosome"/>
</dbReference>
<evidence type="ECO:0000259" key="4">
    <source>
        <dbReference type="Pfam" id="PF25954"/>
    </source>
</evidence>
<feature type="region of interest" description="Disordered" evidence="3">
    <location>
        <begin position="480"/>
        <end position="509"/>
    </location>
</feature>
<proteinExistence type="inferred from homology"/>
<dbReference type="AlphaFoldDB" id="A0A1U7CXM1"/>
<dbReference type="SUPFAM" id="SSF111369">
    <property type="entry name" value="HlyD-like secretion proteins"/>
    <property type="match status" value="2"/>
</dbReference>
<dbReference type="Gene3D" id="2.40.30.170">
    <property type="match status" value="1"/>
</dbReference>
<feature type="coiled-coil region" evidence="2">
    <location>
        <begin position="143"/>
        <end position="177"/>
    </location>
</feature>
<protein>
    <submittedName>
        <fullName evidence="6">Cobalt-zinc-cadmium resistance protein CzcB</fullName>
    </submittedName>
</protein>
<dbReference type="PANTHER" id="PTHR30469:SF37">
    <property type="entry name" value="RAGD PROTEIN"/>
    <property type="match status" value="1"/>
</dbReference>
<organism evidence="6 7">
    <name type="scientific">Paludisphaera borealis</name>
    <dbReference type="NCBI Taxonomy" id="1387353"/>
    <lineage>
        <taxon>Bacteria</taxon>
        <taxon>Pseudomonadati</taxon>
        <taxon>Planctomycetota</taxon>
        <taxon>Planctomycetia</taxon>
        <taxon>Isosphaerales</taxon>
        <taxon>Isosphaeraceae</taxon>
        <taxon>Paludisphaera</taxon>
    </lineage>
</organism>
<dbReference type="PANTHER" id="PTHR30469">
    <property type="entry name" value="MULTIDRUG RESISTANCE PROTEIN MDTA"/>
    <property type="match status" value="1"/>
</dbReference>
<reference evidence="7" key="1">
    <citation type="submission" date="2016-12" db="EMBL/GenBank/DDBJ databases">
        <title>Comparative genomics of four Isosphaeraceae planctomycetes: a common pool of plasmids and glycoside hydrolase genes.</title>
        <authorList>
            <person name="Ivanova A."/>
        </authorList>
    </citation>
    <scope>NUCLEOTIDE SEQUENCE [LARGE SCALE GENOMIC DNA]</scope>
    <source>
        <strain evidence="7">PX4</strain>
    </source>
</reference>
<evidence type="ECO:0000256" key="2">
    <source>
        <dbReference type="SAM" id="Coils"/>
    </source>
</evidence>
<dbReference type="STRING" id="1387353.BSF38_05268"/>
<dbReference type="InterPro" id="IPR058647">
    <property type="entry name" value="BSH_CzcB-like"/>
</dbReference>
<dbReference type="RefSeq" id="WP_076350011.1">
    <property type="nucleotide sequence ID" value="NZ_CP019082.1"/>
</dbReference>
<dbReference type="Gene3D" id="2.40.50.100">
    <property type="match status" value="2"/>
</dbReference>
<dbReference type="GO" id="GO:1990281">
    <property type="term" value="C:efflux pump complex"/>
    <property type="evidence" value="ECO:0007669"/>
    <property type="project" value="TreeGrafter"/>
</dbReference>
<dbReference type="GO" id="GO:0015562">
    <property type="term" value="F:efflux transmembrane transporter activity"/>
    <property type="evidence" value="ECO:0007669"/>
    <property type="project" value="TreeGrafter"/>
</dbReference>
<dbReference type="EMBL" id="CP019082">
    <property type="protein sequence ID" value="APW63694.1"/>
    <property type="molecule type" value="Genomic_DNA"/>
</dbReference>
<sequence>MPRVLWTSVTDRFAGRLVAIGILASVAFVASGCHGEKKAEVKSVTKPPVVKVVHPERRNIVRVVGQPSFIESFERTSIYPKLTGYIEKWNVDIGDKVKKGQVMATLFVPELVEDFETKKATVGLDGQKVDLALKIVDVAAADVQAAEARVVETKAILAKYTAEVERWNSEVKRLDDEVRRGVVDPQVLLESTNQWKSAAASREAARADIMKAEAELLSDKATLAKSKVAVEVARADLAVATSEAKRIEAWVGYITLPAPYDGVVVARNANTGDFVLPAAGDPTAMQRSPHLAPGGNAAPIYVVDKTDVVRIFIDIPEQDANYVKIGTKASVLARAYRDEPLQGSVTRTSWALNIKSRTLRAEIDLPNPGSQLLPGMYAYANVIIERPGVRALPLSALTHSGEKTYCWKHENGRAVRTEVQTGVSDGEWIEVTNRRVPDPKTLAAGAHAGEQWTSFDGSEQLILDEQSILTDGLVVEVEPATDGTKVTSPTPDAGHPTTAGRPDKLARVP</sequence>
<evidence type="ECO:0000313" key="6">
    <source>
        <dbReference type="EMBL" id="APW63694.1"/>
    </source>
</evidence>
<dbReference type="Pfam" id="PF25954">
    <property type="entry name" value="Beta-barrel_RND_2"/>
    <property type="match status" value="1"/>
</dbReference>
<evidence type="ECO:0000256" key="1">
    <source>
        <dbReference type="ARBA" id="ARBA00009477"/>
    </source>
</evidence>
<feature type="domain" description="CzcB-like barrel-sandwich hybrid" evidence="5">
    <location>
        <begin position="77"/>
        <end position="275"/>
    </location>
</feature>